<feature type="region of interest" description="Disordered" evidence="1">
    <location>
        <begin position="429"/>
        <end position="449"/>
    </location>
</feature>
<evidence type="ECO:0000259" key="2">
    <source>
        <dbReference type="Pfam" id="PF07727"/>
    </source>
</evidence>
<gene>
    <name evidence="3" type="ORF">CRG98_006538</name>
</gene>
<dbReference type="EMBL" id="PGOL01000298">
    <property type="protein sequence ID" value="PKI73043.1"/>
    <property type="molecule type" value="Genomic_DNA"/>
</dbReference>
<sequence length="449" mass="50701">MVGSTSSTFYLRSVLNKDKLSGNNFLGWYRNLRIVLTQEKKLYVLEQPLLAPPPDDAPQAEKDAYSKHHDDAVNVGCLMLVTMDSELQKQHEKMKAYDMIVHLRQLYQEQARHERFDISKTLFQARLTEGSPVGLHVLKMIGYVETLGRLGFPLGQELATDLVLQSLPSSYSQFVMSYNMNYYNKPLPELLNMLRTAEHDISKGKSVLMVQGTRRKGKGKSKGKRAKDASKYDLAYYDYEIWQMDVKTAFLNGKLLEDVYMTQPEGFVDPHSARKVCKLQRSIYGLKQASRSWNLHFDESIKEFGFIKNEDEPCVYKKVSGSVVIFLVLGEEELVVRGYTDASFQIDKDDSRSQSGYGFCLNGGAMSWKSSKQEIVADFTTEAEYIAASNAAKEAVWIKKFMTELAVVYTGDLITLGVNDHHDHLEGSLGYPGPLTLPQNSTGSLRGDV</sequence>
<evidence type="ECO:0000313" key="3">
    <source>
        <dbReference type="EMBL" id="PKI73043.1"/>
    </source>
</evidence>
<dbReference type="PANTHER" id="PTHR11439">
    <property type="entry name" value="GAG-POL-RELATED RETROTRANSPOSON"/>
    <property type="match status" value="1"/>
</dbReference>
<keyword evidence="4" id="KW-1185">Reference proteome</keyword>
<dbReference type="PANTHER" id="PTHR11439:SF496">
    <property type="entry name" value="RNA-DIRECTED DNA POLYMERASE"/>
    <property type="match status" value="1"/>
</dbReference>
<dbReference type="Pfam" id="PF14223">
    <property type="entry name" value="Retrotran_gag_2"/>
    <property type="match status" value="1"/>
</dbReference>
<accession>A0A2I0KXG0</accession>
<dbReference type="Proteomes" id="UP000233551">
    <property type="component" value="Unassembled WGS sequence"/>
</dbReference>
<dbReference type="AlphaFoldDB" id="A0A2I0KXG0"/>
<dbReference type="STRING" id="22663.A0A2I0KXG0"/>
<evidence type="ECO:0000313" key="4">
    <source>
        <dbReference type="Proteomes" id="UP000233551"/>
    </source>
</evidence>
<comment type="caution">
    <text evidence="3">The sequence shown here is derived from an EMBL/GenBank/DDBJ whole genome shotgun (WGS) entry which is preliminary data.</text>
</comment>
<dbReference type="CDD" id="cd09272">
    <property type="entry name" value="RNase_HI_RT_Ty1"/>
    <property type="match status" value="1"/>
</dbReference>
<name>A0A2I0KXG0_PUNGR</name>
<feature type="domain" description="Reverse transcriptase Ty1/copia-type" evidence="2">
    <location>
        <begin position="236"/>
        <end position="338"/>
    </location>
</feature>
<reference evidence="3 4" key="1">
    <citation type="submission" date="2017-11" db="EMBL/GenBank/DDBJ databases">
        <title>De-novo sequencing of pomegranate (Punica granatum L.) genome.</title>
        <authorList>
            <person name="Akparov Z."/>
            <person name="Amiraslanov A."/>
            <person name="Hajiyeva S."/>
            <person name="Abbasov M."/>
            <person name="Kaur K."/>
            <person name="Hamwieh A."/>
            <person name="Solovyev V."/>
            <person name="Salamov A."/>
            <person name="Braich B."/>
            <person name="Kosarev P."/>
            <person name="Mahmoud A."/>
            <person name="Hajiyev E."/>
            <person name="Babayeva S."/>
            <person name="Izzatullayeva V."/>
            <person name="Mammadov A."/>
            <person name="Mammadov A."/>
            <person name="Sharifova S."/>
            <person name="Ojaghi J."/>
            <person name="Eynullazada K."/>
            <person name="Bayramov B."/>
            <person name="Abdulazimova A."/>
            <person name="Shahmuradov I."/>
        </authorList>
    </citation>
    <scope>NUCLEOTIDE SEQUENCE [LARGE SCALE GENOMIC DNA]</scope>
    <source>
        <strain evidence="4">cv. AG2017</strain>
        <tissue evidence="3">Leaf</tissue>
    </source>
</reference>
<organism evidence="3 4">
    <name type="scientific">Punica granatum</name>
    <name type="common">Pomegranate</name>
    <dbReference type="NCBI Taxonomy" id="22663"/>
    <lineage>
        <taxon>Eukaryota</taxon>
        <taxon>Viridiplantae</taxon>
        <taxon>Streptophyta</taxon>
        <taxon>Embryophyta</taxon>
        <taxon>Tracheophyta</taxon>
        <taxon>Spermatophyta</taxon>
        <taxon>Magnoliopsida</taxon>
        <taxon>eudicotyledons</taxon>
        <taxon>Gunneridae</taxon>
        <taxon>Pentapetalae</taxon>
        <taxon>rosids</taxon>
        <taxon>malvids</taxon>
        <taxon>Myrtales</taxon>
        <taxon>Lythraceae</taxon>
        <taxon>Punica</taxon>
    </lineage>
</organism>
<protein>
    <recommendedName>
        <fullName evidence="2">Reverse transcriptase Ty1/copia-type domain-containing protein</fullName>
    </recommendedName>
</protein>
<dbReference type="InterPro" id="IPR013103">
    <property type="entry name" value="RVT_2"/>
</dbReference>
<proteinExistence type="predicted"/>
<feature type="compositionally biased region" description="Polar residues" evidence="1">
    <location>
        <begin position="437"/>
        <end position="449"/>
    </location>
</feature>
<dbReference type="Pfam" id="PF07727">
    <property type="entry name" value="RVT_2"/>
    <property type="match status" value="1"/>
</dbReference>
<evidence type="ECO:0000256" key="1">
    <source>
        <dbReference type="SAM" id="MobiDB-lite"/>
    </source>
</evidence>